<comment type="caution">
    <text evidence="4">The sequence shown here is derived from an EMBL/GenBank/DDBJ whole genome shotgun (WGS) entry which is preliminary data.</text>
</comment>
<dbReference type="SUPFAM" id="SSF53254">
    <property type="entry name" value="Phosphoglycerate mutase-like"/>
    <property type="match status" value="1"/>
</dbReference>
<dbReference type="GO" id="GO:0005829">
    <property type="term" value="C:cytosol"/>
    <property type="evidence" value="ECO:0007669"/>
    <property type="project" value="TreeGrafter"/>
</dbReference>
<gene>
    <name evidence="4" type="ORF">IV53_GL000992</name>
</gene>
<dbReference type="CDD" id="cd07067">
    <property type="entry name" value="HP_PGM_like"/>
    <property type="match status" value="1"/>
</dbReference>
<dbReference type="AlphaFoldDB" id="A0A0R2KIK6"/>
<dbReference type="PATRIC" id="fig|1122146.4.peg.1027"/>
<dbReference type="eggNOG" id="COG0406">
    <property type="taxonomic scope" value="Bacteria"/>
</dbReference>
<feature type="binding site" evidence="3">
    <location>
        <begin position="12"/>
        <end position="19"/>
    </location>
    <ligand>
        <name>substrate</name>
    </ligand>
</feature>
<keyword evidence="1" id="KW-0378">Hydrolase</keyword>
<dbReference type="Proteomes" id="UP000051500">
    <property type="component" value="Unassembled WGS sequence"/>
</dbReference>
<sequence length="225" mass="26155">MSYLSVHFYLVRHGQTQLNRSRHLQGITNSSLTPKGIRMAERLGRELSDIKFTAVYTSDLKRTQDTAEHIIHNNQYGTPPLYCEPNLRELSFGQFEETKSVHLMWHAVKNLGMKQLIKAFLNEEHVLEMTELFRTLPANEQIESFDHLVNRITQTLRFIGDHTPDESNVLIVTHGLILSSFIESLEGEVPLFLLDNSRASLVNYQDGEFEVEYINRIKLRKEREE</sequence>
<dbReference type="PANTHER" id="PTHR46517:SF1">
    <property type="entry name" value="FRUCTOSE-2,6-BISPHOSPHATASE TIGAR"/>
    <property type="match status" value="1"/>
</dbReference>
<dbReference type="PANTHER" id="PTHR46517">
    <property type="entry name" value="FRUCTOSE-2,6-BISPHOSPHATASE TIGAR"/>
    <property type="match status" value="1"/>
</dbReference>
<evidence type="ECO:0000313" key="4">
    <source>
        <dbReference type="EMBL" id="KRN89019.1"/>
    </source>
</evidence>
<reference evidence="4 5" key="1">
    <citation type="journal article" date="2015" name="Genome Announc.">
        <title>Expanding the biotechnology potential of lactobacilli through comparative genomics of 213 strains and associated genera.</title>
        <authorList>
            <person name="Sun Z."/>
            <person name="Harris H.M."/>
            <person name="McCann A."/>
            <person name="Guo C."/>
            <person name="Argimon S."/>
            <person name="Zhang W."/>
            <person name="Yang X."/>
            <person name="Jeffery I.B."/>
            <person name="Cooney J.C."/>
            <person name="Kagawa T.F."/>
            <person name="Liu W."/>
            <person name="Song Y."/>
            <person name="Salvetti E."/>
            <person name="Wrobel A."/>
            <person name="Rasinkangas P."/>
            <person name="Parkhill J."/>
            <person name="Rea M.C."/>
            <person name="O'Sullivan O."/>
            <person name="Ritari J."/>
            <person name="Douillard F.P."/>
            <person name="Paul Ross R."/>
            <person name="Yang R."/>
            <person name="Briner A.E."/>
            <person name="Felis G.E."/>
            <person name="de Vos W.M."/>
            <person name="Barrangou R."/>
            <person name="Klaenhammer T.R."/>
            <person name="Caufield P.W."/>
            <person name="Cui Y."/>
            <person name="Zhang H."/>
            <person name="O'Toole P.W."/>
        </authorList>
    </citation>
    <scope>NUCLEOTIDE SEQUENCE [LARGE SCALE GENOMIC DNA]</scope>
    <source>
        <strain evidence="4 5">DSM 22408</strain>
    </source>
</reference>
<evidence type="ECO:0000256" key="3">
    <source>
        <dbReference type="PIRSR" id="PIRSR613078-2"/>
    </source>
</evidence>
<dbReference type="InterPro" id="IPR029033">
    <property type="entry name" value="His_PPase_superfam"/>
</dbReference>
<dbReference type="InterPro" id="IPR001345">
    <property type="entry name" value="PG/BPGM_mutase_AS"/>
</dbReference>
<dbReference type="GO" id="GO:0043456">
    <property type="term" value="P:regulation of pentose-phosphate shunt"/>
    <property type="evidence" value="ECO:0007669"/>
    <property type="project" value="TreeGrafter"/>
</dbReference>
<dbReference type="EMBL" id="JQBZ01000025">
    <property type="protein sequence ID" value="KRN89019.1"/>
    <property type="molecule type" value="Genomic_DNA"/>
</dbReference>
<dbReference type="PROSITE" id="PS00175">
    <property type="entry name" value="PG_MUTASE"/>
    <property type="match status" value="1"/>
</dbReference>
<keyword evidence="5" id="KW-1185">Reference proteome</keyword>
<dbReference type="Gene3D" id="3.40.50.1240">
    <property type="entry name" value="Phosphoglycerate mutase-like"/>
    <property type="match status" value="1"/>
</dbReference>
<dbReference type="InterPro" id="IPR013078">
    <property type="entry name" value="His_Pase_superF_clade-1"/>
</dbReference>
<dbReference type="STRING" id="1122146.IV53_GL000992"/>
<dbReference type="SMART" id="SM00855">
    <property type="entry name" value="PGAM"/>
    <property type="match status" value="1"/>
</dbReference>
<evidence type="ECO:0000256" key="2">
    <source>
        <dbReference type="PIRSR" id="PIRSR613078-1"/>
    </source>
</evidence>
<protein>
    <submittedName>
        <fullName evidence="4">Phosphoglycerate mutase</fullName>
    </submittedName>
</protein>
<dbReference type="Pfam" id="PF00300">
    <property type="entry name" value="His_Phos_1"/>
    <property type="match status" value="1"/>
</dbReference>
<evidence type="ECO:0000256" key="1">
    <source>
        <dbReference type="ARBA" id="ARBA00022801"/>
    </source>
</evidence>
<feature type="active site" description="Proton donor/acceptor" evidence="2">
    <location>
        <position position="89"/>
    </location>
</feature>
<dbReference type="GO" id="GO:0004331">
    <property type="term" value="F:fructose-2,6-bisphosphate 2-phosphatase activity"/>
    <property type="evidence" value="ECO:0007669"/>
    <property type="project" value="TreeGrafter"/>
</dbReference>
<dbReference type="InterPro" id="IPR051695">
    <property type="entry name" value="Phosphoglycerate_Mutase"/>
</dbReference>
<feature type="binding site" evidence="3">
    <location>
        <position position="62"/>
    </location>
    <ligand>
        <name>substrate</name>
    </ligand>
</feature>
<accession>A0A0R2KIK6</accession>
<proteinExistence type="predicted"/>
<feature type="active site" description="Tele-phosphohistidine intermediate" evidence="2">
    <location>
        <position position="13"/>
    </location>
</feature>
<organism evidence="4 5">
    <name type="scientific">Ligilactobacillus ceti DSM 22408</name>
    <dbReference type="NCBI Taxonomy" id="1122146"/>
    <lineage>
        <taxon>Bacteria</taxon>
        <taxon>Bacillati</taxon>
        <taxon>Bacillota</taxon>
        <taxon>Bacilli</taxon>
        <taxon>Lactobacillales</taxon>
        <taxon>Lactobacillaceae</taxon>
        <taxon>Ligilactobacillus</taxon>
    </lineage>
</organism>
<evidence type="ECO:0000313" key="5">
    <source>
        <dbReference type="Proteomes" id="UP000051500"/>
    </source>
</evidence>
<dbReference type="GO" id="GO:0045820">
    <property type="term" value="P:negative regulation of glycolytic process"/>
    <property type="evidence" value="ECO:0007669"/>
    <property type="project" value="TreeGrafter"/>
</dbReference>
<name>A0A0R2KIK6_9LACO</name>